<comment type="caution">
    <text evidence="1">The sequence shown here is derived from an EMBL/GenBank/DDBJ whole genome shotgun (WGS) entry which is preliminary data.</text>
</comment>
<dbReference type="EMBL" id="QHCR01000001">
    <property type="protein sequence ID" value="RHX82104.1"/>
    <property type="molecule type" value="Genomic_DNA"/>
</dbReference>
<accession>A0ABX9M898</accession>
<reference evidence="1 2" key="2">
    <citation type="journal article" date="2020" name="Int. J. Syst. Evol. Microbiol.">
        <title>Leptospira yasudae sp. nov. and Leptospira stimsonii sp. nov., two new species of the pathogenic group isolated from environmental sources.</title>
        <authorList>
            <person name="Casanovas-Massana A."/>
            <person name="Hamond C."/>
            <person name="Santos L.A."/>
            <person name="de Oliveira D."/>
            <person name="Hacker K.P."/>
            <person name="Balassiano I."/>
            <person name="Costa F."/>
            <person name="Medeiros M.A."/>
            <person name="Reis M.G."/>
            <person name="Ko A.I."/>
            <person name="Wunder E.A."/>
        </authorList>
    </citation>
    <scope>NUCLEOTIDE SEQUENCE [LARGE SCALE GENOMIC DNA]</scope>
    <source>
        <strain evidence="1 2">B21</strain>
    </source>
</reference>
<name>A0ABX9M898_9LEPT</name>
<dbReference type="Proteomes" id="UP000285569">
    <property type="component" value="Unassembled WGS sequence"/>
</dbReference>
<protein>
    <submittedName>
        <fullName evidence="1">Uncharacterized protein</fullName>
    </submittedName>
</protein>
<evidence type="ECO:0000313" key="2">
    <source>
        <dbReference type="Proteomes" id="UP000285569"/>
    </source>
</evidence>
<evidence type="ECO:0000313" key="1">
    <source>
        <dbReference type="EMBL" id="RHX82104.1"/>
    </source>
</evidence>
<sequence>MQPPIFLAFICKASKGKREGYNFKTKESAFRMKNPKRKGTVLLLDRTPKRNNLLFLIFQIGNESVYYKFLKTRGTLCHPGISKLRAP</sequence>
<organism evidence="1 2">
    <name type="scientific">Leptospira yasudae</name>
    <dbReference type="NCBI Taxonomy" id="2202201"/>
    <lineage>
        <taxon>Bacteria</taxon>
        <taxon>Pseudomonadati</taxon>
        <taxon>Spirochaetota</taxon>
        <taxon>Spirochaetia</taxon>
        <taxon>Leptospirales</taxon>
        <taxon>Leptospiraceae</taxon>
        <taxon>Leptospira</taxon>
    </lineage>
</organism>
<proteinExistence type="predicted"/>
<gene>
    <name evidence="1" type="ORF">DLM77_01150</name>
</gene>
<keyword evidence="2" id="KW-1185">Reference proteome</keyword>
<reference evidence="2" key="1">
    <citation type="submission" date="2018-05" db="EMBL/GenBank/DDBJ databases">
        <title>Leptospira yasudae sp. nov. and Leptospira stimsonii sp. nov., two pathogenic species of the genus Leptospira isolated from environmental sources.</title>
        <authorList>
            <person name="Casanovas-Massana A."/>
            <person name="Hamond C."/>
            <person name="Santos L.A."/>
            <person name="Hacker K.P."/>
            <person name="Balassiano I."/>
            <person name="Medeiros M.A."/>
            <person name="Reis M.G."/>
            <person name="Ko A.I."/>
            <person name="Wunder E.A."/>
        </authorList>
    </citation>
    <scope>NUCLEOTIDE SEQUENCE [LARGE SCALE GENOMIC DNA]</scope>
    <source>
        <strain evidence="2">B21</strain>
    </source>
</reference>